<dbReference type="Proteomes" id="UP000290401">
    <property type="component" value="Unassembled WGS sequence"/>
</dbReference>
<dbReference type="AlphaFoldDB" id="A0AAE6CA59"/>
<comment type="pathway">
    <text evidence="2">Lipid metabolism.</text>
</comment>
<dbReference type="Proteomes" id="UP000288972">
    <property type="component" value="Chromosome"/>
</dbReference>
<dbReference type="InterPro" id="IPR009721">
    <property type="entry name" value="O-acyltransferase_WSD1_C"/>
</dbReference>
<keyword evidence="14" id="KW-1185">Reference proteome</keyword>
<gene>
    <name evidence="12" type="ORF">EAS56_12725</name>
    <name evidence="11" type="ORF">XH91_24795</name>
</gene>
<reference evidence="12 14" key="2">
    <citation type="submission" date="2018-10" db="EMBL/GenBank/DDBJ databases">
        <title>Bradyrhizobium sp. nov., effective nodules isolated from peanut in China.</title>
        <authorList>
            <person name="Li Y."/>
        </authorList>
    </citation>
    <scope>NUCLEOTIDE SEQUENCE [LARGE SCALE GENOMIC DNA]</scope>
    <source>
        <strain evidence="12 14">CCBAU 53426</strain>
    </source>
</reference>
<dbReference type="GO" id="GO:0005886">
    <property type="term" value="C:plasma membrane"/>
    <property type="evidence" value="ECO:0007669"/>
    <property type="project" value="TreeGrafter"/>
</dbReference>
<dbReference type="GO" id="GO:0001666">
    <property type="term" value="P:response to hypoxia"/>
    <property type="evidence" value="ECO:0007669"/>
    <property type="project" value="TreeGrafter"/>
</dbReference>
<evidence type="ECO:0000313" key="14">
    <source>
        <dbReference type="Proteomes" id="UP000290401"/>
    </source>
</evidence>
<evidence type="ECO:0000256" key="8">
    <source>
        <dbReference type="ARBA" id="ARBA00048109"/>
    </source>
</evidence>
<evidence type="ECO:0000259" key="10">
    <source>
        <dbReference type="Pfam" id="PF06974"/>
    </source>
</evidence>
<accession>A0AAE6CA59</accession>
<dbReference type="GO" id="GO:0051701">
    <property type="term" value="P:biological process involved in interaction with host"/>
    <property type="evidence" value="ECO:0007669"/>
    <property type="project" value="TreeGrafter"/>
</dbReference>
<keyword evidence="6" id="KW-0319">Glycerol metabolism</keyword>
<dbReference type="KEGG" id="bgz:XH91_24795"/>
<dbReference type="GO" id="GO:0004144">
    <property type="term" value="F:diacylglycerol O-acyltransferase activity"/>
    <property type="evidence" value="ECO:0007669"/>
    <property type="project" value="UniProtKB-EC"/>
</dbReference>
<evidence type="ECO:0000256" key="7">
    <source>
        <dbReference type="ARBA" id="ARBA00023315"/>
    </source>
</evidence>
<comment type="pathway">
    <text evidence="1">Glycerolipid metabolism; triacylglycerol biosynthesis.</text>
</comment>
<name>A0AAE6CA59_9BRAD</name>
<dbReference type="GO" id="GO:0071731">
    <property type="term" value="P:response to nitric oxide"/>
    <property type="evidence" value="ECO:0007669"/>
    <property type="project" value="TreeGrafter"/>
</dbReference>
<comment type="similarity">
    <text evidence="3">Belongs to the long-chain O-acyltransferase family.</text>
</comment>
<evidence type="ECO:0000256" key="5">
    <source>
        <dbReference type="ARBA" id="ARBA00022679"/>
    </source>
</evidence>
<dbReference type="EMBL" id="CP030053">
    <property type="protein sequence ID" value="QAU48252.1"/>
    <property type="molecule type" value="Genomic_DNA"/>
</dbReference>
<dbReference type="PANTHER" id="PTHR31650:SF1">
    <property type="entry name" value="WAX ESTER SYNTHASE_DIACYLGLYCEROL ACYLTRANSFERASE 4-RELATED"/>
    <property type="match status" value="1"/>
</dbReference>
<protein>
    <recommendedName>
        <fullName evidence="4">diacylglycerol O-acyltransferase</fullName>
        <ecNumber evidence="4">2.3.1.20</ecNumber>
    </recommendedName>
</protein>
<evidence type="ECO:0000256" key="6">
    <source>
        <dbReference type="ARBA" id="ARBA00022798"/>
    </source>
</evidence>
<dbReference type="EC" id="2.3.1.20" evidence="4"/>
<evidence type="ECO:0000256" key="3">
    <source>
        <dbReference type="ARBA" id="ARBA00009587"/>
    </source>
</evidence>
<sequence length="517" mass="56201">MADGKKLSSLDASFLYLETPEMPMHVGSMAIFRLPDDYKGDFFEDFKAMIVSRLHIAPILKARLEKAPLDIDHPTWVEDDQFDIDRHIFRASLPAPRDRATLERIVGWMHAKLLNRARPLWEFYVFEGMKDNEVGLYSKMHHAAIDGGAGAALTNMIYDISPIPRKVEPPTGGSRPPGQEPRDIAANLLDSYQQLFSQPLEASAAAKNLQLPRTGKSDIGSILFDNAMYQIESAVRFAGNIPTMVKSVSDVLGKISDPKSRESLASMVSPPTMLNKTISSERSFAGVSISLSRSKALAKQAGGKLNDVVLALASGVVRRYLLQYGTLPAKSLTAAVPISLREEGNTEANNQVFGMICSIATNIADPKARLEAIIAQSTKSKEMSHPLRALMPQVSNISMLGAPIIVQILALLYSRSDLSDVLPPAANITVSNVPGPRQTLYAAGAELLHIFPVSISTHGQALNITVQSYRDQLDFGFIVGANIIPHVQVMCDMLPEEFAALEAAYAPPATDIKGAAE</sequence>
<keyword evidence="7" id="KW-0012">Acyltransferase</keyword>
<evidence type="ECO:0000313" key="12">
    <source>
        <dbReference type="EMBL" id="RXH14085.1"/>
    </source>
</evidence>
<dbReference type="InterPro" id="IPR004255">
    <property type="entry name" value="O-acyltransferase_WSD1_N"/>
</dbReference>
<feature type="domain" description="O-acyltransferase WSD1-like N-terminal" evidence="9">
    <location>
        <begin position="7"/>
        <end position="309"/>
    </location>
</feature>
<evidence type="ECO:0000256" key="4">
    <source>
        <dbReference type="ARBA" id="ARBA00013244"/>
    </source>
</evidence>
<dbReference type="PANTHER" id="PTHR31650">
    <property type="entry name" value="O-ACYLTRANSFERASE (WSD1-LIKE) FAMILY PROTEIN"/>
    <property type="match status" value="1"/>
</dbReference>
<comment type="catalytic activity">
    <reaction evidence="8">
        <text>an acyl-CoA + a 1,2-diacyl-sn-glycerol = a triacyl-sn-glycerol + CoA</text>
        <dbReference type="Rhea" id="RHEA:10868"/>
        <dbReference type="ChEBI" id="CHEBI:17815"/>
        <dbReference type="ChEBI" id="CHEBI:57287"/>
        <dbReference type="ChEBI" id="CHEBI:58342"/>
        <dbReference type="ChEBI" id="CHEBI:64615"/>
        <dbReference type="EC" id="2.3.1.20"/>
    </reaction>
</comment>
<reference evidence="11 13" key="1">
    <citation type="submission" date="2018-06" db="EMBL/GenBank/DDBJ databases">
        <title>Comparative genomics of rhizobia nodulating Arachis hypogaea in China.</title>
        <authorList>
            <person name="Li Y."/>
        </authorList>
    </citation>
    <scope>NUCLEOTIDE SEQUENCE [LARGE SCALE GENOMIC DNA]</scope>
    <source>
        <strain evidence="11 13">CCBAU 51670</strain>
    </source>
</reference>
<dbReference type="SUPFAM" id="SSF52777">
    <property type="entry name" value="CoA-dependent acyltransferases"/>
    <property type="match status" value="1"/>
</dbReference>
<dbReference type="Pfam" id="PF06974">
    <property type="entry name" value="WS_DGAT_C"/>
    <property type="match status" value="1"/>
</dbReference>
<evidence type="ECO:0000259" key="9">
    <source>
        <dbReference type="Pfam" id="PF03007"/>
    </source>
</evidence>
<evidence type="ECO:0000313" key="13">
    <source>
        <dbReference type="Proteomes" id="UP000288972"/>
    </source>
</evidence>
<dbReference type="RefSeq" id="WP_128953007.1">
    <property type="nucleotide sequence ID" value="NZ_CP030053.1"/>
</dbReference>
<evidence type="ECO:0000256" key="1">
    <source>
        <dbReference type="ARBA" id="ARBA00004771"/>
    </source>
</evidence>
<keyword evidence="5" id="KW-0808">Transferase</keyword>
<proteinExistence type="inferred from homology"/>
<dbReference type="Pfam" id="PF03007">
    <property type="entry name" value="WS_DGAT_cat"/>
    <property type="match status" value="1"/>
</dbReference>
<feature type="domain" description="O-acyltransferase WSD1 C-terminal" evidence="10">
    <location>
        <begin position="350"/>
        <end position="501"/>
    </location>
</feature>
<evidence type="ECO:0000313" key="11">
    <source>
        <dbReference type="EMBL" id="QAU48252.1"/>
    </source>
</evidence>
<dbReference type="GO" id="GO:0006071">
    <property type="term" value="P:glycerol metabolic process"/>
    <property type="evidence" value="ECO:0007669"/>
    <property type="project" value="UniProtKB-KW"/>
</dbReference>
<evidence type="ECO:0000256" key="2">
    <source>
        <dbReference type="ARBA" id="ARBA00005189"/>
    </source>
</evidence>
<dbReference type="EMBL" id="RDQZ01000008">
    <property type="protein sequence ID" value="RXH14085.1"/>
    <property type="molecule type" value="Genomic_DNA"/>
</dbReference>
<organism evidence="11 13">
    <name type="scientific">Bradyrhizobium guangzhouense</name>
    <dbReference type="NCBI Taxonomy" id="1325095"/>
    <lineage>
        <taxon>Bacteria</taxon>
        <taxon>Pseudomonadati</taxon>
        <taxon>Pseudomonadota</taxon>
        <taxon>Alphaproteobacteria</taxon>
        <taxon>Hyphomicrobiales</taxon>
        <taxon>Nitrobacteraceae</taxon>
        <taxon>Bradyrhizobium</taxon>
    </lineage>
</organism>
<dbReference type="InterPro" id="IPR045034">
    <property type="entry name" value="O-acyltransferase_WSD1-like"/>
</dbReference>
<dbReference type="GO" id="GO:0019432">
    <property type="term" value="P:triglyceride biosynthetic process"/>
    <property type="evidence" value="ECO:0007669"/>
    <property type="project" value="TreeGrafter"/>
</dbReference>